<dbReference type="InterPro" id="IPR011711">
    <property type="entry name" value="GntR_C"/>
</dbReference>
<dbReference type="InterPro" id="IPR008920">
    <property type="entry name" value="TF_FadR/GntR_C"/>
</dbReference>
<dbReference type="Pfam" id="PF00392">
    <property type="entry name" value="GntR"/>
    <property type="match status" value="1"/>
</dbReference>
<dbReference type="SUPFAM" id="SSF48008">
    <property type="entry name" value="GntR ligand-binding domain-like"/>
    <property type="match status" value="1"/>
</dbReference>
<organism evidence="6 7">
    <name type="scientific">Fulvimarina uroteuthidis</name>
    <dbReference type="NCBI Taxonomy" id="3098149"/>
    <lineage>
        <taxon>Bacteria</taxon>
        <taxon>Pseudomonadati</taxon>
        <taxon>Pseudomonadota</taxon>
        <taxon>Alphaproteobacteria</taxon>
        <taxon>Hyphomicrobiales</taxon>
        <taxon>Aurantimonadaceae</taxon>
        <taxon>Fulvimarina</taxon>
    </lineage>
</organism>
<dbReference type="SMART" id="SM00895">
    <property type="entry name" value="FCD"/>
    <property type="match status" value="1"/>
</dbReference>
<dbReference type="PANTHER" id="PTHR43537:SF45">
    <property type="entry name" value="GNTR FAMILY REGULATORY PROTEIN"/>
    <property type="match status" value="1"/>
</dbReference>
<dbReference type="InterPro" id="IPR036390">
    <property type="entry name" value="WH_DNA-bd_sf"/>
</dbReference>
<dbReference type="RefSeq" id="WP_322185586.1">
    <property type="nucleotide sequence ID" value="NZ_JAXLPB010000001.1"/>
</dbReference>
<dbReference type="Proteomes" id="UP001294412">
    <property type="component" value="Unassembled WGS sequence"/>
</dbReference>
<dbReference type="PANTHER" id="PTHR43537">
    <property type="entry name" value="TRANSCRIPTIONAL REGULATOR, GNTR FAMILY"/>
    <property type="match status" value="1"/>
</dbReference>
<feature type="region of interest" description="Disordered" evidence="4">
    <location>
        <begin position="1"/>
        <end position="23"/>
    </location>
</feature>
<dbReference type="InterPro" id="IPR036388">
    <property type="entry name" value="WH-like_DNA-bd_sf"/>
</dbReference>
<dbReference type="Gene3D" id="1.10.10.10">
    <property type="entry name" value="Winged helix-like DNA-binding domain superfamily/Winged helix DNA-binding domain"/>
    <property type="match status" value="1"/>
</dbReference>
<evidence type="ECO:0000259" key="5">
    <source>
        <dbReference type="PROSITE" id="PS50949"/>
    </source>
</evidence>
<dbReference type="PROSITE" id="PS50949">
    <property type="entry name" value="HTH_GNTR"/>
    <property type="match status" value="1"/>
</dbReference>
<evidence type="ECO:0000256" key="1">
    <source>
        <dbReference type="ARBA" id="ARBA00023015"/>
    </source>
</evidence>
<dbReference type="PRINTS" id="PR00035">
    <property type="entry name" value="HTHGNTR"/>
</dbReference>
<proteinExistence type="predicted"/>
<feature type="domain" description="HTH gntR-type" evidence="5">
    <location>
        <begin position="69"/>
        <end position="136"/>
    </location>
</feature>
<comment type="caution">
    <text evidence="6">The sequence shown here is derived from an EMBL/GenBank/DDBJ whole genome shotgun (WGS) entry which is preliminary data.</text>
</comment>
<dbReference type="Pfam" id="PF07729">
    <property type="entry name" value="FCD"/>
    <property type="match status" value="1"/>
</dbReference>
<dbReference type="EMBL" id="JAXLPB010000001">
    <property type="protein sequence ID" value="MDY8108139.1"/>
    <property type="molecule type" value="Genomic_DNA"/>
</dbReference>
<evidence type="ECO:0000256" key="3">
    <source>
        <dbReference type="ARBA" id="ARBA00023163"/>
    </source>
</evidence>
<reference evidence="6 7" key="1">
    <citation type="submission" date="2023-12" db="EMBL/GenBank/DDBJ databases">
        <title>Description of Novel Strain Fulvimarina sp. 2208YS6-2-32 isolated from Uroteuthis (Photololigo) edulis.</title>
        <authorList>
            <person name="Park J.-S."/>
        </authorList>
    </citation>
    <scope>NUCLEOTIDE SEQUENCE [LARGE SCALE GENOMIC DNA]</scope>
    <source>
        <strain evidence="6 7">2208YS6-2-32</strain>
    </source>
</reference>
<keyword evidence="2" id="KW-0238">DNA-binding</keyword>
<evidence type="ECO:0000256" key="2">
    <source>
        <dbReference type="ARBA" id="ARBA00023125"/>
    </source>
</evidence>
<name>A0ABU5HYD3_9HYPH</name>
<protein>
    <submittedName>
        <fullName evidence="6">GntR family transcriptional regulator</fullName>
    </submittedName>
</protein>
<evidence type="ECO:0000313" key="6">
    <source>
        <dbReference type="EMBL" id="MDY8108139.1"/>
    </source>
</evidence>
<dbReference type="Gene3D" id="1.20.120.530">
    <property type="entry name" value="GntR ligand-binding domain-like"/>
    <property type="match status" value="1"/>
</dbReference>
<accession>A0ABU5HYD3</accession>
<gene>
    <name evidence="6" type="ORF">U0C82_03120</name>
</gene>
<dbReference type="SUPFAM" id="SSF46785">
    <property type="entry name" value="Winged helix' DNA-binding domain"/>
    <property type="match status" value="1"/>
</dbReference>
<keyword evidence="3" id="KW-0804">Transcription</keyword>
<evidence type="ECO:0000313" key="7">
    <source>
        <dbReference type="Proteomes" id="UP001294412"/>
    </source>
</evidence>
<sequence length="294" mass="33390">MKRLKAITSHAKRDPRASPLGREPVSNIFDKRVQGRAIFGIELKLGLRSSAFSDDKRKMTQVKSMQFTQSLADDVYDALRMLIVKLELPPGSILNETTLCERFSVSRTPLREAILRLSRNGLVTVAPRHATFVAPIDARRVRQAHFLRSNLELPMVRKLCEHDKIDLGLSRELVTEQQKALQTGDYSQFLPLDDRLHESLFDQAGLDEIWRVIHAKKAQLDRIRFLQGPQPGKPKRLIEQHTAILDAIERRDAEAAEAVLKAHIAGAVLYMEELLILKPELFGTKAQIARRRNG</sequence>
<dbReference type="SMART" id="SM00345">
    <property type="entry name" value="HTH_GNTR"/>
    <property type="match status" value="1"/>
</dbReference>
<dbReference type="CDD" id="cd07377">
    <property type="entry name" value="WHTH_GntR"/>
    <property type="match status" value="1"/>
</dbReference>
<keyword evidence="7" id="KW-1185">Reference proteome</keyword>
<evidence type="ECO:0000256" key="4">
    <source>
        <dbReference type="SAM" id="MobiDB-lite"/>
    </source>
</evidence>
<keyword evidence="1" id="KW-0805">Transcription regulation</keyword>
<dbReference type="InterPro" id="IPR000524">
    <property type="entry name" value="Tscrpt_reg_HTH_GntR"/>
</dbReference>